<reference evidence="1" key="2">
    <citation type="journal article" date="2022" name="New Phytol.">
        <title>Evolutionary transition to the ectomycorrhizal habit in the genomes of a hyperdiverse lineage of mushroom-forming fungi.</title>
        <authorList>
            <person name="Looney B."/>
            <person name="Miyauchi S."/>
            <person name="Morin E."/>
            <person name="Drula E."/>
            <person name="Courty P.E."/>
            <person name="Kohler A."/>
            <person name="Kuo A."/>
            <person name="LaButti K."/>
            <person name="Pangilinan J."/>
            <person name="Lipzen A."/>
            <person name="Riley R."/>
            <person name="Andreopoulos W."/>
            <person name="He G."/>
            <person name="Johnson J."/>
            <person name="Nolan M."/>
            <person name="Tritt A."/>
            <person name="Barry K.W."/>
            <person name="Grigoriev I.V."/>
            <person name="Nagy L.G."/>
            <person name="Hibbett D."/>
            <person name="Henrissat B."/>
            <person name="Matheny P.B."/>
            <person name="Labbe J."/>
            <person name="Martin F.M."/>
        </authorList>
    </citation>
    <scope>NUCLEOTIDE SEQUENCE</scope>
    <source>
        <strain evidence="1">FP105234-sp</strain>
    </source>
</reference>
<keyword evidence="2" id="KW-1185">Reference proteome</keyword>
<reference evidence="1" key="1">
    <citation type="submission" date="2021-02" db="EMBL/GenBank/DDBJ databases">
        <authorList>
            <consortium name="DOE Joint Genome Institute"/>
            <person name="Ahrendt S."/>
            <person name="Looney B.P."/>
            <person name="Miyauchi S."/>
            <person name="Morin E."/>
            <person name="Drula E."/>
            <person name="Courty P.E."/>
            <person name="Chicoki N."/>
            <person name="Fauchery L."/>
            <person name="Kohler A."/>
            <person name="Kuo A."/>
            <person name="Labutti K."/>
            <person name="Pangilinan J."/>
            <person name="Lipzen A."/>
            <person name="Riley R."/>
            <person name="Andreopoulos W."/>
            <person name="He G."/>
            <person name="Johnson J."/>
            <person name="Barry K.W."/>
            <person name="Grigoriev I.V."/>
            <person name="Nagy L."/>
            <person name="Hibbett D."/>
            <person name="Henrissat B."/>
            <person name="Matheny P.B."/>
            <person name="Labbe J."/>
            <person name="Martin F."/>
        </authorList>
    </citation>
    <scope>NUCLEOTIDE SEQUENCE</scope>
    <source>
        <strain evidence="1">FP105234-sp</strain>
    </source>
</reference>
<evidence type="ECO:0000313" key="1">
    <source>
        <dbReference type="EMBL" id="KAI0042417.1"/>
    </source>
</evidence>
<protein>
    <submittedName>
        <fullName evidence="1">Uncharacterized protein</fullName>
    </submittedName>
</protein>
<evidence type="ECO:0000313" key="2">
    <source>
        <dbReference type="Proteomes" id="UP000814033"/>
    </source>
</evidence>
<name>A0ACB8REU8_9AGAM</name>
<comment type="caution">
    <text evidence="1">The sequence shown here is derived from an EMBL/GenBank/DDBJ whole genome shotgun (WGS) entry which is preliminary data.</text>
</comment>
<dbReference type="EMBL" id="MU276067">
    <property type="protein sequence ID" value="KAI0042417.1"/>
    <property type="molecule type" value="Genomic_DNA"/>
</dbReference>
<sequence>MEMLQMLKFTIRQGRGLNFTEGFTVEEELAHMESSESHQAQVPEDYASYISSLRGS</sequence>
<dbReference type="Proteomes" id="UP000814033">
    <property type="component" value="Unassembled WGS sequence"/>
</dbReference>
<gene>
    <name evidence="1" type="ORF">FA95DRAFT_1500132</name>
</gene>
<accession>A0ACB8REU8</accession>
<organism evidence="1 2">
    <name type="scientific">Auriscalpium vulgare</name>
    <dbReference type="NCBI Taxonomy" id="40419"/>
    <lineage>
        <taxon>Eukaryota</taxon>
        <taxon>Fungi</taxon>
        <taxon>Dikarya</taxon>
        <taxon>Basidiomycota</taxon>
        <taxon>Agaricomycotina</taxon>
        <taxon>Agaricomycetes</taxon>
        <taxon>Russulales</taxon>
        <taxon>Auriscalpiaceae</taxon>
        <taxon>Auriscalpium</taxon>
    </lineage>
</organism>
<proteinExistence type="predicted"/>